<feature type="transmembrane region" description="Helical" evidence="2">
    <location>
        <begin position="203"/>
        <end position="226"/>
    </location>
</feature>
<evidence type="ECO:0000313" key="4">
    <source>
        <dbReference type="Proteomes" id="UP000678499"/>
    </source>
</evidence>
<dbReference type="AlphaFoldDB" id="A0A7R9GAU0"/>
<dbReference type="CDD" id="cd17491">
    <property type="entry name" value="MFS_MFSD12"/>
    <property type="match status" value="1"/>
</dbReference>
<proteinExistence type="inferred from homology"/>
<accession>A0A7R9GAU0</accession>
<dbReference type="Pfam" id="PF13347">
    <property type="entry name" value="MFS_2"/>
    <property type="match status" value="1"/>
</dbReference>
<comment type="similarity">
    <text evidence="1">Belongs to the major facilitator superfamily.</text>
</comment>
<sequence>MSTLVSWPKWAFAVGHVLNDLCASLWFTYLLVYFHFVLKFDNKLSGIILMIGQIADAISTPFVGLESDRDDGFYLCKYGRRKTWHLIGTLCVLGTMPFIFMKCINCENSSQSAQLLYYGAFVAIFQFGWASVQISHLSLIPELASCQHERTGLNALRRSLNIRRYAFTVASNVTVYVIAWASFGIEANDSMSNGLIGPQNSGAFTKIVLISLSIGAVFSIIFHVGVKEPPSLSQMDRAEREQSIKNRGFMKPGHWMQLSEFYKTAMLYMVTRLYVNITQVYIPLYLQDSLNLEARNLAIVPLVMYVSGFGSSFCIKWTNRRLGRKVSYLAGSAVGLVACGWIYLGEGEIYKHYWIYAVAVLAGMCSSTILITSLSITSDLIGENTESGAFVYGAMSFADKLSNGLVIVLIQSLHPCSDPFVLCDLYYRQVLGFACGVFLILASLAVLLIQSQSDQAGQVLPVPTRDYGAAEISAGPAVAVRSTNTQSSSFEDDSQ</sequence>
<dbReference type="GO" id="GO:0008643">
    <property type="term" value="P:carbohydrate transport"/>
    <property type="evidence" value="ECO:0007669"/>
    <property type="project" value="InterPro"/>
</dbReference>
<evidence type="ECO:0000256" key="2">
    <source>
        <dbReference type="SAM" id="Phobius"/>
    </source>
</evidence>
<dbReference type="FunFam" id="1.20.1250.20:FF:000431">
    <property type="entry name" value="Predicted protein"/>
    <property type="match status" value="1"/>
</dbReference>
<feature type="transmembrane region" description="Helical" evidence="2">
    <location>
        <begin position="298"/>
        <end position="315"/>
    </location>
</feature>
<feature type="transmembrane region" description="Helical" evidence="2">
    <location>
        <begin position="83"/>
        <end position="101"/>
    </location>
</feature>
<feature type="transmembrane region" description="Helical" evidence="2">
    <location>
        <begin position="356"/>
        <end position="377"/>
    </location>
</feature>
<gene>
    <name evidence="3" type="ORF">NMOB1V02_LOCUS3446</name>
</gene>
<feature type="transmembrane region" description="Helical" evidence="2">
    <location>
        <begin position="327"/>
        <end position="344"/>
    </location>
</feature>
<dbReference type="Gene3D" id="1.20.1250.20">
    <property type="entry name" value="MFS general substrate transporter like domains"/>
    <property type="match status" value="2"/>
</dbReference>
<dbReference type="SUPFAM" id="SSF103473">
    <property type="entry name" value="MFS general substrate transporter"/>
    <property type="match status" value="1"/>
</dbReference>
<dbReference type="InterPro" id="IPR039672">
    <property type="entry name" value="MFS_2"/>
</dbReference>
<dbReference type="OrthoDB" id="1730117at2759"/>
<keyword evidence="2" id="KW-0472">Membrane</keyword>
<dbReference type="EMBL" id="OA882495">
    <property type="protein sequence ID" value="CAD7275657.1"/>
    <property type="molecule type" value="Genomic_DNA"/>
</dbReference>
<dbReference type="Proteomes" id="UP000678499">
    <property type="component" value="Unassembled WGS sequence"/>
</dbReference>
<organism evidence="3">
    <name type="scientific">Notodromas monacha</name>
    <dbReference type="NCBI Taxonomy" id="399045"/>
    <lineage>
        <taxon>Eukaryota</taxon>
        <taxon>Metazoa</taxon>
        <taxon>Ecdysozoa</taxon>
        <taxon>Arthropoda</taxon>
        <taxon>Crustacea</taxon>
        <taxon>Oligostraca</taxon>
        <taxon>Ostracoda</taxon>
        <taxon>Podocopa</taxon>
        <taxon>Podocopida</taxon>
        <taxon>Cypridocopina</taxon>
        <taxon>Cypridoidea</taxon>
        <taxon>Cyprididae</taxon>
        <taxon>Notodromas</taxon>
    </lineage>
</organism>
<name>A0A7R9GAU0_9CRUS</name>
<feature type="transmembrane region" description="Helical" evidence="2">
    <location>
        <begin position="12"/>
        <end position="32"/>
    </location>
</feature>
<protein>
    <recommendedName>
        <fullName evidence="5">Major facilitator superfamily domain containing 12</fullName>
    </recommendedName>
</protein>
<keyword evidence="2" id="KW-0812">Transmembrane</keyword>
<evidence type="ECO:0000313" key="3">
    <source>
        <dbReference type="EMBL" id="CAD7275657.1"/>
    </source>
</evidence>
<dbReference type="PANTHER" id="PTHR11328">
    <property type="entry name" value="MAJOR FACILITATOR SUPERFAMILY DOMAIN-CONTAINING PROTEIN"/>
    <property type="match status" value="1"/>
</dbReference>
<dbReference type="GO" id="GO:0015293">
    <property type="term" value="F:symporter activity"/>
    <property type="evidence" value="ECO:0007669"/>
    <property type="project" value="InterPro"/>
</dbReference>
<dbReference type="PANTHER" id="PTHR11328:SF28">
    <property type="entry name" value="MAJOR FACILITATOR SUPERFAMILY DOMAIN-CONTAINING PROTEIN 12"/>
    <property type="match status" value="1"/>
</dbReference>
<feature type="transmembrane region" description="Helical" evidence="2">
    <location>
        <begin position="430"/>
        <end position="449"/>
    </location>
</feature>
<feature type="transmembrane region" description="Helical" evidence="2">
    <location>
        <begin position="165"/>
        <end position="183"/>
    </location>
</feature>
<evidence type="ECO:0008006" key="5">
    <source>
        <dbReference type="Google" id="ProtNLM"/>
    </source>
</evidence>
<feature type="transmembrane region" description="Helical" evidence="2">
    <location>
        <begin position="265"/>
        <end position="286"/>
    </location>
</feature>
<evidence type="ECO:0000256" key="1">
    <source>
        <dbReference type="ARBA" id="ARBA00008335"/>
    </source>
</evidence>
<dbReference type="InterPro" id="IPR036259">
    <property type="entry name" value="MFS_trans_sf"/>
</dbReference>
<feature type="transmembrane region" description="Helical" evidence="2">
    <location>
        <begin position="389"/>
        <end position="410"/>
    </location>
</feature>
<reference evidence="3" key="1">
    <citation type="submission" date="2020-11" db="EMBL/GenBank/DDBJ databases">
        <authorList>
            <person name="Tran Van P."/>
        </authorList>
    </citation>
    <scope>NUCLEOTIDE SEQUENCE</scope>
</reference>
<dbReference type="EMBL" id="CAJPEX010000458">
    <property type="protein sequence ID" value="CAG0915809.1"/>
    <property type="molecule type" value="Genomic_DNA"/>
</dbReference>
<keyword evidence="2" id="KW-1133">Transmembrane helix</keyword>
<keyword evidence="4" id="KW-1185">Reference proteome</keyword>
<dbReference type="GO" id="GO:0005886">
    <property type="term" value="C:plasma membrane"/>
    <property type="evidence" value="ECO:0007669"/>
    <property type="project" value="TreeGrafter"/>
</dbReference>